<sequence length="169" mass="19006">MKNEDVTAMTFRNNGAIPNNEELPVLLYSGVFKDNPEVCRDVFTENNWTNSWLGSIHEYDHYHSNTHEVLGIVNGSAQIRIGGKKGTNFDMREGDVIVLPAGTGHRLMSASFDFRVVGAYPEGKSYNEKTGKPEERDSSIEEMKQVPLPEKDPVYGENGPLIKMWAEEE</sequence>
<dbReference type="SUPFAM" id="SSF51182">
    <property type="entry name" value="RmlC-like cupins"/>
    <property type="match status" value="1"/>
</dbReference>
<protein>
    <submittedName>
        <fullName evidence="3">Uncharacterized protein YjlB</fullName>
    </submittedName>
</protein>
<evidence type="ECO:0000259" key="2">
    <source>
        <dbReference type="Pfam" id="PF00190"/>
    </source>
</evidence>
<dbReference type="Gene3D" id="2.60.120.10">
    <property type="entry name" value="Jelly Rolls"/>
    <property type="match status" value="1"/>
</dbReference>
<keyword evidence="4" id="KW-1185">Reference proteome</keyword>
<dbReference type="PANTHER" id="PTHR36448">
    <property type="entry name" value="BLR7373 PROTEIN"/>
    <property type="match status" value="1"/>
</dbReference>
<evidence type="ECO:0000313" key="4">
    <source>
        <dbReference type="Proteomes" id="UP000199516"/>
    </source>
</evidence>
<accession>A0A1I1ZX92</accession>
<dbReference type="Pfam" id="PF00190">
    <property type="entry name" value="Cupin_1"/>
    <property type="match status" value="1"/>
</dbReference>
<dbReference type="InterPro" id="IPR011051">
    <property type="entry name" value="RmlC_Cupin_sf"/>
</dbReference>
<name>A0A1I1ZX92_9BACI</name>
<dbReference type="Proteomes" id="UP000199516">
    <property type="component" value="Unassembled WGS sequence"/>
</dbReference>
<dbReference type="InterPro" id="IPR047121">
    <property type="entry name" value="YjiB-like"/>
</dbReference>
<organism evidence="3 4">
    <name type="scientific">Alteribacillus iranensis</name>
    <dbReference type="NCBI Taxonomy" id="930128"/>
    <lineage>
        <taxon>Bacteria</taxon>
        <taxon>Bacillati</taxon>
        <taxon>Bacillota</taxon>
        <taxon>Bacilli</taxon>
        <taxon>Bacillales</taxon>
        <taxon>Bacillaceae</taxon>
        <taxon>Alteribacillus</taxon>
    </lineage>
</organism>
<dbReference type="PANTHER" id="PTHR36448:SF2">
    <property type="entry name" value="CUPIN TYPE-1 DOMAIN-CONTAINING PROTEIN"/>
    <property type="match status" value="1"/>
</dbReference>
<evidence type="ECO:0000313" key="3">
    <source>
        <dbReference type="EMBL" id="SFE36256.1"/>
    </source>
</evidence>
<proteinExistence type="predicted"/>
<dbReference type="PIRSF" id="PIRSF019307">
    <property type="entry name" value="UCP019307"/>
    <property type="match status" value="1"/>
</dbReference>
<dbReference type="InterPro" id="IPR014710">
    <property type="entry name" value="RmlC-like_jellyroll"/>
</dbReference>
<reference evidence="3 4" key="1">
    <citation type="submission" date="2016-10" db="EMBL/GenBank/DDBJ databases">
        <authorList>
            <person name="de Groot N.N."/>
        </authorList>
    </citation>
    <scope>NUCLEOTIDE SEQUENCE [LARGE SCALE GENOMIC DNA]</scope>
    <source>
        <strain evidence="3 4">DSM 23995</strain>
    </source>
</reference>
<dbReference type="EMBL" id="FONT01000001">
    <property type="protein sequence ID" value="SFE36256.1"/>
    <property type="molecule type" value="Genomic_DNA"/>
</dbReference>
<feature type="region of interest" description="Disordered" evidence="1">
    <location>
        <begin position="123"/>
        <end position="160"/>
    </location>
</feature>
<feature type="domain" description="Cupin type-1" evidence="2">
    <location>
        <begin position="61"/>
        <end position="110"/>
    </location>
</feature>
<dbReference type="STRING" id="930128.SAMN05192532_101504"/>
<dbReference type="RefSeq" id="WP_245757778.1">
    <property type="nucleotide sequence ID" value="NZ_FONT01000001.1"/>
</dbReference>
<dbReference type="AlphaFoldDB" id="A0A1I1ZX92"/>
<feature type="compositionally biased region" description="Basic and acidic residues" evidence="1">
    <location>
        <begin position="125"/>
        <end position="154"/>
    </location>
</feature>
<dbReference type="InterPro" id="IPR014500">
    <property type="entry name" value="UCP019307_cupin"/>
</dbReference>
<gene>
    <name evidence="3" type="ORF">SAMN05192532_101504</name>
</gene>
<dbReference type="InterPro" id="IPR006045">
    <property type="entry name" value="Cupin_1"/>
</dbReference>
<dbReference type="CDD" id="cd02219">
    <property type="entry name" value="cupin_YjlB-like"/>
    <property type="match status" value="1"/>
</dbReference>
<evidence type="ECO:0000256" key="1">
    <source>
        <dbReference type="SAM" id="MobiDB-lite"/>
    </source>
</evidence>